<name>A0A371JKV6_9FLAO</name>
<evidence type="ECO:0000259" key="1">
    <source>
        <dbReference type="PROSITE" id="PS50075"/>
    </source>
</evidence>
<dbReference type="Pfam" id="PF00550">
    <property type="entry name" value="PP-binding"/>
    <property type="match status" value="1"/>
</dbReference>
<sequence length="71" mass="7894">MEEFKNSIAEILEVDSVSLSDELESFDAWDSLAVLSIIALFDTTYNVALTAEDINNAKTISGLQELMENHQ</sequence>
<reference evidence="2 3" key="1">
    <citation type="submission" date="2018-08" db="EMBL/GenBank/DDBJ databases">
        <title>Muricauda nanhaiensis sp. nov., isolated from seawater of the South China Sea.</title>
        <authorList>
            <person name="Dang Y."/>
        </authorList>
    </citation>
    <scope>NUCLEOTIDE SEQUENCE [LARGE SCALE GENOMIC DNA]</scope>
    <source>
        <strain evidence="2 3">SM1704</strain>
    </source>
</reference>
<dbReference type="PROSITE" id="PS50075">
    <property type="entry name" value="CARRIER"/>
    <property type="match status" value="1"/>
</dbReference>
<dbReference type="InterPro" id="IPR036736">
    <property type="entry name" value="ACP-like_sf"/>
</dbReference>
<accession>A0A371JKV6</accession>
<evidence type="ECO:0000313" key="3">
    <source>
        <dbReference type="Proteomes" id="UP000261828"/>
    </source>
</evidence>
<feature type="domain" description="Carrier" evidence="1">
    <location>
        <begin position="1"/>
        <end position="71"/>
    </location>
</feature>
<dbReference type="Gene3D" id="1.10.1200.10">
    <property type="entry name" value="ACP-like"/>
    <property type="match status" value="1"/>
</dbReference>
<dbReference type="AlphaFoldDB" id="A0A371JKV6"/>
<dbReference type="Proteomes" id="UP000261828">
    <property type="component" value="Unassembled WGS sequence"/>
</dbReference>
<keyword evidence="3" id="KW-1185">Reference proteome</keyword>
<protein>
    <submittedName>
        <fullName evidence="2">Acyl carrier protein</fullName>
    </submittedName>
</protein>
<dbReference type="InterPro" id="IPR009081">
    <property type="entry name" value="PP-bd_ACP"/>
</dbReference>
<proteinExistence type="predicted"/>
<dbReference type="EMBL" id="QTJX01000009">
    <property type="protein sequence ID" value="RDY57582.1"/>
    <property type="molecule type" value="Genomic_DNA"/>
</dbReference>
<comment type="caution">
    <text evidence="2">The sequence shown here is derived from an EMBL/GenBank/DDBJ whole genome shotgun (WGS) entry which is preliminary data.</text>
</comment>
<organism evidence="2 3">
    <name type="scientific">Flagellimonas nanhaiensis</name>
    <dbReference type="NCBI Taxonomy" id="2292706"/>
    <lineage>
        <taxon>Bacteria</taxon>
        <taxon>Pseudomonadati</taxon>
        <taxon>Bacteroidota</taxon>
        <taxon>Flavobacteriia</taxon>
        <taxon>Flavobacteriales</taxon>
        <taxon>Flavobacteriaceae</taxon>
        <taxon>Flagellimonas</taxon>
    </lineage>
</organism>
<gene>
    <name evidence="2" type="ORF">DX873_18415</name>
</gene>
<evidence type="ECO:0000313" key="2">
    <source>
        <dbReference type="EMBL" id="RDY57582.1"/>
    </source>
</evidence>
<dbReference type="RefSeq" id="WP_116185969.1">
    <property type="nucleotide sequence ID" value="NZ_QTJX01000009.1"/>
</dbReference>
<dbReference type="SUPFAM" id="SSF47336">
    <property type="entry name" value="ACP-like"/>
    <property type="match status" value="1"/>
</dbReference>
<dbReference type="OrthoDB" id="675004at2"/>